<dbReference type="InterPro" id="IPR036770">
    <property type="entry name" value="Ankyrin_rpt-contain_sf"/>
</dbReference>
<dbReference type="Gene3D" id="1.10.533.10">
    <property type="entry name" value="Death Domain, Fas"/>
    <property type="match status" value="1"/>
</dbReference>
<dbReference type="InterPro" id="IPR040745">
    <property type="entry name" value="Ankyrin_UPA"/>
</dbReference>
<feature type="repeat" description="ANK" evidence="9">
    <location>
        <begin position="306"/>
        <end position="338"/>
    </location>
</feature>
<keyword evidence="5" id="KW-0677">Repeat</keyword>
<organism evidence="13">
    <name type="scientific">Octopus bimaculoides</name>
    <name type="common">California two-spotted octopus</name>
    <dbReference type="NCBI Taxonomy" id="37653"/>
    <lineage>
        <taxon>Eukaryota</taxon>
        <taxon>Metazoa</taxon>
        <taxon>Spiralia</taxon>
        <taxon>Lophotrochozoa</taxon>
        <taxon>Mollusca</taxon>
        <taxon>Cephalopoda</taxon>
        <taxon>Coleoidea</taxon>
        <taxon>Octopodiformes</taxon>
        <taxon>Octopoda</taxon>
        <taxon>Incirrata</taxon>
        <taxon>Octopodidae</taxon>
        <taxon>Octopus</taxon>
    </lineage>
</organism>
<evidence type="ECO:0000256" key="2">
    <source>
        <dbReference type="ARBA" id="ARBA00004370"/>
    </source>
</evidence>
<dbReference type="FunFam" id="2.60.220.30:FF:000001">
    <property type="entry name" value="Ankyrin-3 isoform 2"/>
    <property type="match status" value="1"/>
</dbReference>
<reference evidence="13" key="1">
    <citation type="submission" date="2015-07" db="EMBL/GenBank/DDBJ databases">
        <title>MeaNS - Measles Nucleotide Surveillance Program.</title>
        <authorList>
            <person name="Tran T."/>
            <person name="Druce J."/>
        </authorList>
    </citation>
    <scope>NUCLEOTIDE SEQUENCE</scope>
    <source>
        <strain evidence="13">UCB-OBI-ISO-001</strain>
        <tissue evidence="13">Gonad</tissue>
    </source>
</reference>
<dbReference type="Pfam" id="PF13857">
    <property type="entry name" value="Ank_5"/>
    <property type="match status" value="1"/>
</dbReference>
<dbReference type="SMART" id="SM00218">
    <property type="entry name" value="ZU5"/>
    <property type="match status" value="1"/>
</dbReference>
<dbReference type="InterPro" id="IPR002110">
    <property type="entry name" value="Ankyrin_rpt"/>
</dbReference>
<dbReference type="FunFam" id="1.25.40.20:FF:000095">
    <property type="entry name" value="Ankyrin 2, isoform J"/>
    <property type="match status" value="1"/>
</dbReference>
<evidence type="ECO:0000256" key="8">
    <source>
        <dbReference type="ARBA" id="ARBA00023212"/>
    </source>
</evidence>
<dbReference type="EMBL" id="KQ418560">
    <property type="protein sequence ID" value="KOF86738.1"/>
    <property type="molecule type" value="Genomic_DNA"/>
</dbReference>
<protein>
    <recommendedName>
        <fullName evidence="14">Titin</fullName>
    </recommendedName>
</protein>
<accession>A0A0L8HBQ3</accession>
<evidence type="ECO:0000256" key="5">
    <source>
        <dbReference type="ARBA" id="ARBA00022737"/>
    </source>
</evidence>
<evidence type="ECO:0000256" key="10">
    <source>
        <dbReference type="SAM" id="MobiDB-lite"/>
    </source>
</evidence>
<keyword evidence="7" id="KW-0472">Membrane</keyword>
<keyword evidence="6 9" id="KW-0040">ANK repeat</keyword>
<feature type="repeat" description="ANK" evidence="9">
    <location>
        <begin position="570"/>
        <end position="602"/>
    </location>
</feature>
<feature type="repeat" description="ANK" evidence="9">
    <location>
        <begin position="636"/>
        <end position="668"/>
    </location>
</feature>
<feature type="region of interest" description="Disordered" evidence="10">
    <location>
        <begin position="1689"/>
        <end position="1721"/>
    </location>
</feature>
<evidence type="ECO:0000256" key="9">
    <source>
        <dbReference type="PROSITE-ProRule" id="PRU00023"/>
    </source>
</evidence>
<dbReference type="Pfam" id="PF12796">
    <property type="entry name" value="Ank_2"/>
    <property type="match status" value="7"/>
</dbReference>
<dbReference type="Gene3D" id="1.25.40.20">
    <property type="entry name" value="Ankyrin repeat-containing domain"/>
    <property type="match status" value="3"/>
</dbReference>
<dbReference type="InterPro" id="IPR000906">
    <property type="entry name" value="ZU5_dom"/>
</dbReference>
<dbReference type="SUPFAM" id="SSF47986">
    <property type="entry name" value="DEATH domain"/>
    <property type="match status" value="1"/>
</dbReference>
<dbReference type="FunFam" id="1.25.40.20:FF:000003">
    <property type="entry name" value="Ankyrin, isoform B"/>
    <property type="match status" value="1"/>
</dbReference>
<feature type="repeat" description="ANK" evidence="9">
    <location>
        <begin position="702"/>
        <end position="734"/>
    </location>
</feature>
<dbReference type="PRINTS" id="PR01415">
    <property type="entry name" value="ANKYRIN"/>
</dbReference>
<dbReference type="InterPro" id="IPR011029">
    <property type="entry name" value="DEATH-like_dom_sf"/>
</dbReference>
<dbReference type="Pfam" id="PF00531">
    <property type="entry name" value="Death"/>
    <property type="match status" value="1"/>
</dbReference>
<evidence type="ECO:0000256" key="4">
    <source>
        <dbReference type="ARBA" id="ARBA00022553"/>
    </source>
</evidence>
<keyword evidence="4" id="KW-0597">Phosphoprotein</keyword>
<dbReference type="FunFam" id="1.25.40.20:FF:000001">
    <property type="entry name" value="Ankyrin-2 isoform 2"/>
    <property type="match status" value="1"/>
</dbReference>
<dbReference type="GO" id="GO:0007165">
    <property type="term" value="P:signal transduction"/>
    <property type="evidence" value="ECO:0007669"/>
    <property type="project" value="InterPro"/>
</dbReference>
<proteinExistence type="predicted"/>
<dbReference type="Pfam" id="PF17809">
    <property type="entry name" value="UPA_2"/>
    <property type="match status" value="1"/>
</dbReference>
<dbReference type="SMART" id="SM00005">
    <property type="entry name" value="DEATH"/>
    <property type="match status" value="1"/>
</dbReference>
<feature type="repeat" description="ANK" evidence="9">
    <location>
        <begin position="102"/>
        <end position="134"/>
    </location>
</feature>
<dbReference type="PANTHER" id="PTHR24123:SF141">
    <property type="entry name" value="ANKYRIN 2, ISOFORM U"/>
    <property type="match status" value="1"/>
</dbReference>
<dbReference type="Pfam" id="PF00023">
    <property type="entry name" value="Ank"/>
    <property type="match status" value="1"/>
</dbReference>
<feature type="repeat" description="ANK" evidence="9">
    <location>
        <begin position="438"/>
        <end position="470"/>
    </location>
</feature>
<feature type="repeat" description="ANK" evidence="9">
    <location>
        <begin position="735"/>
        <end position="767"/>
    </location>
</feature>
<evidence type="ECO:0000256" key="3">
    <source>
        <dbReference type="ARBA" id="ARBA00022490"/>
    </source>
</evidence>
<dbReference type="FunFam" id="2.60.220.30:FF:000002">
    <property type="entry name" value="Ankyrin-3 isoform 2"/>
    <property type="match status" value="1"/>
</dbReference>
<feature type="repeat" description="ANK" evidence="9">
    <location>
        <begin position="273"/>
        <end position="305"/>
    </location>
</feature>
<evidence type="ECO:0000256" key="6">
    <source>
        <dbReference type="ARBA" id="ARBA00023043"/>
    </source>
</evidence>
<evidence type="ECO:0000313" key="13">
    <source>
        <dbReference type="EMBL" id="KOF86738.1"/>
    </source>
</evidence>
<sequence>MSDGNSSFLRAARDGNLSEVLEYLKGSTDINTSNSNGLNALHLASKEGHINIVTELLRRGANVEAATKKGNTALHIASLAGHEEIVKILVQNGAKVNVQSMTGFTPLYMAAQEGHSEVVKFLLDNGASQSLATVDGFTPLAVALQQGHDKVVAVLLEHDTKGKVRLPALHIAAKKDDIGSANLLLQNDHNADSSTKSGGLVNDTTKSGFTPLHIAAHYGNVNVGTLLIQKGADVNYKAKNNITPLHVASRWGKSNMVILLLDHDATIEERTRDGLTPLHCAARSGHENVVDLLLERGAPFSAKTKNGLTPLHMAAQGDHVDCARLLLYHKALVDDVTVDYLTPLHVAAHCGNVKTAKLLLDRKSDPNARALNGFTPLHIACKKNRIKVVELLLKYDASIEATTESGLTPLHVASFMGHMNISIYLIQHNANPDYPTVRGETALHLAARANQTDIIRILLRNGATVDAKAREQQTPLHIAARLGNVDNVVLLLQHGASPNATTKDLYTPLHIAAKEGHEEVAAALLDQGADHSLTTKKGFTPLHIAAKYGNIKVARLLLLKNAEPDVQGKNGLTPLHVATHYNHVNVALLLLDNKASPQAMAKNGYSPLHIAAKKNQMDIATTLLEFGANPAAGSKNGFTPLHLASQEGHTDMVSLLLEHKANVNDKATNGLAPIHLAAQEDKVNVAEVLVKFGSEIDPQTKAGYTPLHTACHFGQTNMVRFLLDHNASVSSTTKLGYTPLHQAAQQGHVMVINLLLKNKASPNAVTNTGQTALSIAQRLGYISVVDTLKNLTEVTETLPAIEDKYKVVAPETMTETMLSDSEDEGEDTISIEKGDITSPLDLSFDKDLRKVRATSQEARTRDISPGLAYPKYLEKGPDYEAEMIYYSGDVLSPQEKHQQGHDSVIANGFSTLDQLSPSLERDRLSTCDKDSAFDRESILGRHSPYPQQAELAYARNVSSRPPTSLGSYIDDENLSYVDDIDSSSLQQQDYLEHQIISHTYASHPDNRYLNNTMESSRYSSYSGSSFNTSFDPDNVAVDRTPTYSGKLKWKSFLVSFMVDARGGAMRGSRHSGVRIIIPPRKAYMPTRVTCKLIKREKLSHPPPLNEGEALASRILEMGPVGVKFLGPVIIEVPHFASLRGKEREIAIIRCDDGEKWTEHPILATEEAVNDTLNGSFEGQNSSASSLWKLDQEDELVAKRITRILTTDFPMYFAIVTRVRQENQTIGFEGGMLSSTVVPQVQTIFPEGALTKKIPVGLQAQPIAPELVAKMLGNRVAVSPIVTVAPRRRKFHKPITLTIPVPRAAQKGMINQYGGEAPTLRLLCSISGGTTPAVWEDITASTQLTFVNDCVSFTTTVSARFWLMDCQNVNEASRMATELYQEAVVVPFMAKFVIFAKRHAPEEGKLRMFCMTDDKIDKTLEKQEKFTEVARSRDVEVLQGRPQYVEMAGNLIPVTKSGDQLYVHFRAFRENRLPCTVKVRDLDQEAAARVAFMKEPKVARGEAPQSPICNLNIVLPDVSKADSTEITSEEALEVRKRHSLLREHGIVLQDTISRAQMKIVDVADTLQGDWVMLAQQLDITMSEINKIKTDYNTVNDQALAMLHLWVEKNGEKASGNALEKALIRINREDVVKKCMYDVVTVEDEVDMAAGRVAMDQSGFDTFKEEVGISRDSSMKRGISLDVSYDEQDMIKESESAEESGSDADTERHRIAKAPPPPAAMSQDEVLVKHVDHRRPEAAPVAESSVDDTDRKKNAFVEFARQMDELSDMEETIKPVATSEQELVSHRTTELAQARDRLSEEMESNQHTPSATGV</sequence>
<dbReference type="Gene3D" id="2.60.40.2660">
    <property type="match status" value="1"/>
</dbReference>
<feature type="domain" description="ZU5" evidence="12">
    <location>
        <begin position="1219"/>
        <end position="1366"/>
    </location>
</feature>
<feature type="repeat" description="ANK" evidence="9">
    <location>
        <begin position="240"/>
        <end position="272"/>
    </location>
</feature>
<feature type="repeat" description="ANK" evidence="9">
    <location>
        <begin position="603"/>
        <end position="635"/>
    </location>
</feature>
<dbReference type="PANTHER" id="PTHR24123">
    <property type="entry name" value="ANKYRIN REPEAT-CONTAINING"/>
    <property type="match status" value="1"/>
</dbReference>
<dbReference type="SMART" id="SM00248">
    <property type="entry name" value="ANK"/>
    <property type="match status" value="23"/>
</dbReference>
<feature type="repeat" description="ANK" evidence="9">
    <location>
        <begin position="36"/>
        <end position="68"/>
    </location>
</feature>
<evidence type="ECO:0008006" key="14">
    <source>
        <dbReference type="Google" id="ProtNLM"/>
    </source>
</evidence>
<dbReference type="Gene3D" id="2.60.220.30">
    <property type="match status" value="2"/>
</dbReference>
<dbReference type="SUPFAM" id="SSF48403">
    <property type="entry name" value="Ankyrin repeat"/>
    <property type="match status" value="3"/>
</dbReference>
<feature type="compositionally biased region" description="Polar residues" evidence="10">
    <location>
        <begin position="1803"/>
        <end position="1812"/>
    </location>
</feature>
<dbReference type="PROSITE" id="PS51145">
    <property type="entry name" value="ZU5"/>
    <property type="match status" value="2"/>
</dbReference>
<dbReference type="CDD" id="cd08317">
    <property type="entry name" value="Death_ank"/>
    <property type="match status" value="1"/>
</dbReference>
<evidence type="ECO:0000259" key="12">
    <source>
        <dbReference type="PROSITE" id="PS51145"/>
    </source>
</evidence>
<feature type="repeat" description="ANK" evidence="9">
    <location>
        <begin position="135"/>
        <end position="158"/>
    </location>
</feature>
<feature type="region of interest" description="Disordered" evidence="10">
    <location>
        <begin position="1775"/>
        <end position="1812"/>
    </location>
</feature>
<comment type="subcellular location">
    <subcellularLocation>
        <location evidence="1">Cytoplasm</location>
        <location evidence="1">Cytoskeleton</location>
    </subcellularLocation>
    <subcellularLocation>
        <location evidence="2">Membrane</location>
    </subcellularLocation>
</comment>
<dbReference type="GO" id="GO:0005856">
    <property type="term" value="C:cytoskeleton"/>
    <property type="evidence" value="ECO:0007669"/>
    <property type="project" value="UniProtKB-SubCell"/>
</dbReference>
<evidence type="ECO:0000259" key="11">
    <source>
        <dbReference type="PROSITE" id="PS50017"/>
    </source>
</evidence>
<feature type="repeat" description="ANK" evidence="9">
    <location>
        <begin position="504"/>
        <end position="536"/>
    </location>
</feature>
<name>A0A0L8HBQ3_OCTBM</name>
<feature type="repeat" description="ANK" evidence="9">
    <location>
        <begin position="69"/>
        <end position="101"/>
    </location>
</feature>
<feature type="repeat" description="ANK" evidence="9">
    <location>
        <begin position="372"/>
        <end position="404"/>
    </location>
</feature>
<feature type="compositionally biased region" description="Basic and acidic residues" evidence="10">
    <location>
        <begin position="1781"/>
        <end position="1798"/>
    </location>
</feature>
<feature type="repeat" description="ANK" evidence="9">
    <location>
        <begin position="339"/>
        <end position="371"/>
    </location>
</feature>
<keyword evidence="8" id="KW-0206">Cytoskeleton</keyword>
<dbReference type="Pfam" id="PF00791">
    <property type="entry name" value="ZU5"/>
    <property type="match status" value="2"/>
</dbReference>
<dbReference type="GO" id="GO:0016020">
    <property type="term" value="C:membrane"/>
    <property type="evidence" value="ECO:0007669"/>
    <property type="project" value="UniProtKB-SubCell"/>
</dbReference>
<evidence type="ECO:0000256" key="7">
    <source>
        <dbReference type="ARBA" id="ARBA00023136"/>
    </source>
</evidence>
<feature type="repeat" description="ANK" evidence="9">
    <location>
        <begin position="669"/>
        <end position="701"/>
    </location>
</feature>
<dbReference type="PROSITE" id="PS50297">
    <property type="entry name" value="ANK_REP_REGION"/>
    <property type="match status" value="21"/>
</dbReference>
<gene>
    <name evidence="13" type="ORF">OCBIM_22017953mg</name>
</gene>
<dbReference type="PROSITE" id="PS50088">
    <property type="entry name" value="ANK_REPEAT"/>
    <property type="match status" value="21"/>
</dbReference>
<dbReference type="Pfam" id="PF13637">
    <property type="entry name" value="Ank_4"/>
    <property type="match status" value="2"/>
</dbReference>
<feature type="repeat" description="ANK" evidence="9">
    <location>
        <begin position="207"/>
        <end position="239"/>
    </location>
</feature>
<keyword evidence="3" id="KW-0963">Cytoplasm</keyword>
<feature type="domain" description="Death" evidence="11">
    <location>
        <begin position="1554"/>
        <end position="1637"/>
    </location>
</feature>
<feature type="repeat" description="ANK" evidence="9">
    <location>
        <begin position="405"/>
        <end position="437"/>
    </location>
</feature>
<dbReference type="PROSITE" id="PS50017">
    <property type="entry name" value="DEATH_DOMAIN"/>
    <property type="match status" value="1"/>
</dbReference>
<dbReference type="InterPro" id="IPR051165">
    <property type="entry name" value="Multifunctional_ANK_Repeat"/>
</dbReference>
<feature type="repeat" description="ANK" evidence="9">
    <location>
        <begin position="471"/>
        <end position="503"/>
    </location>
</feature>
<dbReference type="InterPro" id="IPR000488">
    <property type="entry name" value="Death_dom"/>
</dbReference>
<feature type="domain" description="ZU5" evidence="12">
    <location>
        <begin position="1052"/>
        <end position="1217"/>
    </location>
</feature>
<feature type="repeat" description="ANK" evidence="9">
    <location>
        <begin position="537"/>
        <end position="569"/>
    </location>
</feature>
<evidence type="ECO:0000256" key="1">
    <source>
        <dbReference type="ARBA" id="ARBA00004245"/>
    </source>
</evidence>
<dbReference type="FunFam" id="2.60.40.2660:FF:000001">
    <property type="entry name" value="Ankyrin-3 isoform 2"/>
    <property type="match status" value="1"/>
</dbReference>